<name>A0A7K1UUU7_9NOCA</name>
<reference evidence="4 5" key="1">
    <citation type="submission" date="2019-12" db="EMBL/GenBank/DDBJ databases">
        <title>Nocardia sp. nov. ET3-3 isolated from soil.</title>
        <authorList>
            <person name="Kanchanasin P."/>
            <person name="Tanasupawat S."/>
            <person name="Yuki M."/>
            <person name="Kudo T."/>
        </authorList>
    </citation>
    <scope>NUCLEOTIDE SEQUENCE [LARGE SCALE GENOMIC DNA]</scope>
    <source>
        <strain evidence="4 5">ET3-3</strain>
    </source>
</reference>
<dbReference type="Pfam" id="PF01547">
    <property type="entry name" value="SBP_bac_1"/>
    <property type="match status" value="1"/>
</dbReference>
<evidence type="ECO:0000256" key="3">
    <source>
        <dbReference type="SAM" id="SignalP"/>
    </source>
</evidence>
<accession>A0A7K1UUU7</accession>
<evidence type="ECO:0000256" key="2">
    <source>
        <dbReference type="ARBA" id="ARBA00022448"/>
    </source>
</evidence>
<sequence>MNKALAALAVLLAGVLALTACSGSSSNDKVLRIWHYEAANSAMGLAWDQAIKDFQAAHPEITVRFESKSFEQVQKTAPMILNSADAPDVMEYNKSNASAGLLAHKGLLTDLTPAVQKYGWDKSLTGPLAVTGRYDTAGVMGSGNWYGISDYGEFAMVYYNKDLFAQNNIPVPTTFDELVRAMDAFVAKGITPFANAGSEYVGHEYLYQLALTKADRAWVDAYQRYTGKVDFHDPIWSYAVNTFTDWVKKGYIAKDSAGLKAEDAGNAFEQKKFPMILSGSWWFGRFQKEITFDWGTFLFPGSKLIPGSGGNLWVVPKKSKHSELATEFIDFTMRKQVQNLLGNNGGVPIAADPAAITDPKSQQLISTFTGLSAADGLAYYPDWPAAGFYDVLSTQVQKLLSGSASADQVQSDLQKAYDSGIPKR</sequence>
<dbReference type="EMBL" id="WRPP01000002">
    <property type="protein sequence ID" value="MVU78095.1"/>
    <property type="molecule type" value="Genomic_DNA"/>
</dbReference>
<dbReference type="Proteomes" id="UP000466794">
    <property type="component" value="Unassembled WGS sequence"/>
</dbReference>
<dbReference type="InterPro" id="IPR006059">
    <property type="entry name" value="SBP"/>
</dbReference>
<evidence type="ECO:0000313" key="5">
    <source>
        <dbReference type="Proteomes" id="UP000466794"/>
    </source>
</evidence>
<keyword evidence="2" id="KW-0813">Transport</keyword>
<dbReference type="PROSITE" id="PS51257">
    <property type="entry name" value="PROKAR_LIPOPROTEIN"/>
    <property type="match status" value="1"/>
</dbReference>
<dbReference type="AlphaFoldDB" id="A0A7K1UUU7"/>
<dbReference type="PANTHER" id="PTHR43649:SF29">
    <property type="entry name" value="OSMOPROTECTIVE COMPOUNDS-BINDING PROTEIN GGTB"/>
    <property type="match status" value="1"/>
</dbReference>
<organism evidence="4 5">
    <name type="scientific">Nocardia terrae</name>
    <dbReference type="NCBI Taxonomy" id="2675851"/>
    <lineage>
        <taxon>Bacteria</taxon>
        <taxon>Bacillati</taxon>
        <taxon>Actinomycetota</taxon>
        <taxon>Actinomycetes</taxon>
        <taxon>Mycobacteriales</taxon>
        <taxon>Nocardiaceae</taxon>
        <taxon>Nocardia</taxon>
    </lineage>
</organism>
<feature type="chain" id="PRO_5038570341" evidence="3">
    <location>
        <begin position="23"/>
        <end position="424"/>
    </location>
</feature>
<evidence type="ECO:0000313" key="4">
    <source>
        <dbReference type="EMBL" id="MVU78095.1"/>
    </source>
</evidence>
<comment type="caution">
    <text evidence="4">The sequence shown here is derived from an EMBL/GenBank/DDBJ whole genome shotgun (WGS) entry which is preliminary data.</text>
</comment>
<dbReference type="PANTHER" id="PTHR43649">
    <property type="entry name" value="ARABINOSE-BINDING PROTEIN-RELATED"/>
    <property type="match status" value="1"/>
</dbReference>
<proteinExistence type="inferred from homology"/>
<feature type="signal peptide" evidence="3">
    <location>
        <begin position="1"/>
        <end position="22"/>
    </location>
</feature>
<keyword evidence="5" id="KW-1185">Reference proteome</keyword>
<protein>
    <submittedName>
        <fullName evidence="4">Extracellular solute-binding protein</fullName>
    </submittedName>
</protein>
<gene>
    <name evidence="4" type="ORF">GPX89_12675</name>
</gene>
<dbReference type="RefSeq" id="WP_157387657.1">
    <property type="nucleotide sequence ID" value="NZ_WRPP01000002.1"/>
</dbReference>
<comment type="similarity">
    <text evidence="1">Belongs to the bacterial solute-binding protein 1 family.</text>
</comment>
<dbReference type="InterPro" id="IPR050490">
    <property type="entry name" value="Bact_solute-bd_prot1"/>
</dbReference>
<keyword evidence="3" id="KW-0732">Signal</keyword>
<dbReference type="SUPFAM" id="SSF53850">
    <property type="entry name" value="Periplasmic binding protein-like II"/>
    <property type="match status" value="1"/>
</dbReference>
<evidence type="ECO:0000256" key="1">
    <source>
        <dbReference type="ARBA" id="ARBA00008520"/>
    </source>
</evidence>
<dbReference type="Gene3D" id="3.40.190.10">
    <property type="entry name" value="Periplasmic binding protein-like II"/>
    <property type="match status" value="1"/>
</dbReference>